<evidence type="ECO:0000313" key="6">
    <source>
        <dbReference type="EMBL" id="MBU5490599.1"/>
    </source>
</evidence>
<evidence type="ECO:0000259" key="5">
    <source>
        <dbReference type="Pfam" id="PF08281"/>
    </source>
</evidence>
<organism evidence="6 7">
    <name type="scientific">Butyricicoccus intestinisimiae</name>
    <dbReference type="NCBI Taxonomy" id="2841509"/>
    <lineage>
        <taxon>Bacteria</taxon>
        <taxon>Bacillati</taxon>
        <taxon>Bacillota</taxon>
        <taxon>Clostridia</taxon>
        <taxon>Eubacteriales</taxon>
        <taxon>Butyricicoccaceae</taxon>
        <taxon>Butyricicoccus</taxon>
    </lineage>
</organism>
<name>A0ABS6EUP4_9FIRM</name>
<dbReference type="NCBIfam" id="TIGR02937">
    <property type="entry name" value="sigma70-ECF"/>
    <property type="match status" value="1"/>
</dbReference>
<dbReference type="Proteomes" id="UP000783588">
    <property type="component" value="Unassembled WGS sequence"/>
</dbReference>
<sequence>MSHVRRNLTALENASAATDMALRRQLLSCMAETLTRHQYQVCVLNLLEGMTQKEIAEIFGISPSAVSRSISSGQRRLRKALGYHFEQADPMEDFWEEQPYL</sequence>
<dbReference type="Pfam" id="PF08281">
    <property type="entry name" value="Sigma70_r4_2"/>
    <property type="match status" value="1"/>
</dbReference>
<accession>A0ABS6EUP4</accession>
<keyword evidence="3" id="KW-0238">DNA-binding</keyword>
<dbReference type="InterPro" id="IPR013249">
    <property type="entry name" value="RNA_pol_sigma70_r4_t2"/>
</dbReference>
<keyword evidence="4" id="KW-0804">Transcription</keyword>
<evidence type="ECO:0000256" key="4">
    <source>
        <dbReference type="ARBA" id="ARBA00023163"/>
    </source>
</evidence>
<proteinExistence type="predicted"/>
<comment type="caution">
    <text evidence="6">The sequence shown here is derived from an EMBL/GenBank/DDBJ whole genome shotgun (WGS) entry which is preliminary data.</text>
</comment>
<evidence type="ECO:0000313" key="7">
    <source>
        <dbReference type="Proteomes" id="UP000783588"/>
    </source>
</evidence>
<protein>
    <submittedName>
        <fullName evidence="6">Sigma-70 family RNA polymerase sigma factor</fullName>
    </submittedName>
</protein>
<reference evidence="6 7" key="1">
    <citation type="submission" date="2021-06" db="EMBL/GenBank/DDBJ databases">
        <authorList>
            <person name="Sun Q."/>
            <person name="Li D."/>
        </authorList>
    </citation>
    <scope>NUCLEOTIDE SEQUENCE [LARGE SCALE GENOMIC DNA]</scope>
    <source>
        <strain evidence="6 7">MSJd-7</strain>
    </source>
</reference>
<evidence type="ECO:0000256" key="3">
    <source>
        <dbReference type="ARBA" id="ARBA00023125"/>
    </source>
</evidence>
<feature type="domain" description="RNA polymerase sigma factor 70 region 4 type 2" evidence="5">
    <location>
        <begin position="25"/>
        <end position="71"/>
    </location>
</feature>
<keyword evidence="1" id="KW-0805">Transcription regulation</keyword>
<gene>
    <name evidence="6" type="ORF">KQI75_08185</name>
</gene>
<keyword evidence="2" id="KW-0731">Sigma factor</keyword>
<dbReference type="InterPro" id="IPR014284">
    <property type="entry name" value="RNA_pol_sigma-70_dom"/>
</dbReference>
<keyword evidence="7" id="KW-1185">Reference proteome</keyword>
<evidence type="ECO:0000256" key="2">
    <source>
        <dbReference type="ARBA" id="ARBA00023082"/>
    </source>
</evidence>
<dbReference type="EMBL" id="JAHLQI010000003">
    <property type="protein sequence ID" value="MBU5490599.1"/>
    <property type="molecule type" value="Genomic_DNA"/>
</dbReference>
<evidence type="ECO:0000256" key="1">
    <source>
        <dbReference type="ARBA" id="ARBA00023015"/>
    </source>
</evidence>
<dbReference type="PANTHER" id="PTHR30385">
    <property type="entry name" value="SIGMA FACTOR F FLAGELLAR"/>
    <property type="match status" value="1"/>
</dbReference>
<dbReference type="RefSeq" id="WP_216470246.1">
    <property type="nucleotide sequence ID" value="NZ_JAHLQI010000003.1"/>
</dbReference>